<keyword evidence="7 12" id="KW-0472">Membrane</keyword>
<feature type="transmembrane region" description="Helical" evidence="12">
    <location>
        <begin position="235"/>
        <end position="261"/>
    </location>
</feature>
<dbReference type="GO" id="GO:0008528">
    <property type="term" value="F:G protein-coupled peptide receptor activity"/>
    <property type="evidence" value="ECO:0007669"/>
    <property type="project" value="TreeGrafter"/>
</dbReference>
<comment type="similarity">
    <text evidence="2">Belongs to the G-protein coupled receptor 2 family.</text>
</comment>
<feature type="transmembrane region" description="Helical" evidence="12">
    <location>
        <begin position="391"/>
        <end position="416"/>
    </location>
</feature>
<keyword evidence="6" id="KW-0297">G-protein coupled receptor</keyword>
<evidence type="ECO:0000256" key="10">
    <source>
        <dbReference type="ARBA" id="ARBA00023224"/>
    </source>
</evidence>
<keyword evidence="3" id="KW-1003">Cell membrane</keyword>
<organism evidence="15 16">
    <name type="scientific">Panagrellus redivivus</name>
    <name type="common">Microworm</name>
    <dbReference type="NCBI Taxonomy" id="6233"/>
    <lineage>
        <taxon>Eukaryota</taxon>
        <taxon>Metazoa</taxon>
        <taxon>Ecdysozoa</taxon>
        <taxon>Nematoda</taxon>
        <taxon>Chromadorea</taxon>
        <taxon>Rhabditida</taxon>
        <taxon>Tylenchina</taxon>
        <taxon>Panagrolaimomorpha</taxon>
        <taxon>Panagrolaimoidea</taxon>
        <taxon>Panagrolaimidae</taxon>
        <taxon>Panagrellus</taxon>
    </lineage>
</organism>
<dbReference type="InterPro" id="IPR017981">
    <property type="entry name" value="GPCR_2-like_7TM"/>
</dbReference>
<dbReference type="SMART" id="SM00008">
    <property type="entry name" value="HormR"/>
    <property type="match status" value="1"/>
</dbReference>
<dbReference type="WBParaSite" id="Pan_g490.t1">
    <property type="protein sequence ID" value="Pan_g490.t1"/>
    <property type="gene ID" value="Pan_g490"/>
</dbReference>
<evidence type="ECO:0000313" key="16">
    <source>
        <dbReference type="WBParaSite" id="Pan_g490.t1"/>
    </source>
</evidence>
<reference evidence="15" key="1">
    <citation type="journal article" date="2013" name="Genetics">
        <title>The draft genome and transcriptome of Panagrellus redivivus are shaped by the harsh demands of a free-living lifestyle.</title>
        <authorList>
            <person name="Srinivasan J."/>
            <person name="Dillman A.R."/>
            <person name="Macchietto M.G."/>
            <person name="Heikkinen L."/>
            <person name="Lakso M."/>
            <person name="Fracchia K.M."/>
            <person name="Antoshechkin I."/>
            <person name="Mortazavi A."/>
            <person name="Wong G."/>
            <person name="Sternberg P.W."/>
        </authorList>
    </citation>
    <scope>NUCLEOTIDE SEQUENCE [LARGE SCALE GENOMIC DNA]</scope>
    <source>
        <strain evidence="15">MT8872</strain>
    </source>
</reference>
<keyword evidence="8" id="KW-0675">Receptor</keyword>
<dbReference type="PROSITE" id="PS00649">
    <property type="entry name" value="G_PROTEIN_RECEP_F2_1"/>
    <property type="match status" value="1"/>
</dbReference>
<dbReference type="Pfam" id="PF00002">
    <property type="entry name" value="7tm_2"/>
    <property type="match status" value="1"/>
</dbReference>
<dbReference type="InterPro" id="IPR001879">
    <property type="entry name" value="GPCR_2_extracellular_dom"/>
</dbReference>
<accession>A0A7E4VYC4</accession>
<dbReference type="InterPro" id="IPR050332">
    <property type="entry name" value="GPCR_2"/>
</dbReference>
<evidence type="ECO:0000256" key="7">
    <source>
        <dbReference type="ARBA" id="ARBA00023136"/>
    </source>
</evidence>
<dbReference type="Gene3D" id="4.10.1240.10">
    <property type="entry name" value="GPCR, family 2, extracellular hormone receptor domain"/>
    <property type="match status" value="1"/>
</dbReference>
<evidence type="ECO:0000256" key="6">
    <source>
        <dbReference type="ARBA" id="ARBA00023040"/>
    </source>
</evidence>
<evidence type="ECO:0000256" key="8">
    <source>
        <dbReference type="ARBA" id="ARBA00023170"/>
    </source>
</evidence>
<feature type="transmembrane region" description="Helical" evidence="12">
    <location>
        <begin position="318"/>
        <end position="339"/>
    </location>
</feature>
<proteinExistence type="inferred from homology"/>
<dbReference type="GO" id="GO:0007188">
    <property type="term" value="P:adenylate cyclase-modulating G protein-coupled receptor signaling pathway"/>
    <property type="evidence" value="ECO:0007669"/>
    <property type="project" value="TreeGrafter"/>
</dbReference>
<sequence length="591" mass="67158">MSETCRLSGQFLPTALFRSIACAQCLLYIYFIVPPYTNQYKFNICPTGLLICNTTGNCNCQDNLNNTYNIPAYALNSTISQSIANIKIKPDLPPDFYYVTDQCCEAAALCCSEVLSKDSKQHHKKLKMMRSEKNALVSDAGGKSTQQPSNFGQKTCPATWDGWQCFERSSPGIITAACPRYIYGIQSHSNTLSTGQAKKQCKSDGTWYKFETKDMSEWTDYSGCEMAQPLKIRTYIGVIANLITVISIVPALIILSIHNSLNNQFVFRLHKNLLLSLLLVSLCYLFNYTFFINQSVGDEFMFANHVSCRLLFTLQLRYFRLVTFAWMLAEGVYLFRLLICTFGTESERLLPYSILCWGFPMIVTICYAILRQMFDNKKCWVEASKHSLIEWTLVVPCLLALFINIFLMGYIMFALYKKLRYNPQLEPVQYAKAAKAVTTLVPVFGIHLLLTAYVSETEIYAIFSRALDGIQGFLVALIVIYTNKQVIECSRKWLNQLMEQRKLRRQSEDNRLHFKRSIEHSFASLGDVGHRINNNTSETQKLKPLMSHDSEEHDESENPNVDSGAASSPPMVTSIEGVTTLMPQTRSVNFV</sequence>
<evidence type="ECO:0000256" key="5">
    <source>
        <dbReference type="ARBA" id="ARBA00022989"/>
    </source>
</evidence>
<dbReference type="AlphaFoldDB" id="A0A7E4VYC4"/>
<evidence type="ECO:0000256" key="12">
    <source>
        <dbReference type="SAM" id="Phobius"/>
    </source>
</evidence>
<dbReference type="InterPro" id="IPR036445">
    <property type="entry name" value="GPCR_2_extracell_dom_sf"/>
</dbReference>
<evidence type="ECO:0000259" key="14">
    <source>
        <dbReference type="PROSITE" id="PS50261"/>
    </source>
</evidence>
<dbReference type="PRINTS" id="PR00249">
    <property type="entry name" value="GPCRSECRETIN"/>
</dbReference>
<feature type="region of interest" description="Disordered" evidence="11">
    <location>
        <begin position="529"/>
        <end position="572"/>
    </location>
</feature>
<name>A0A7E4VYC4_PANRE</name>
<dbReference type="SUPFAM" id="SSF111418">
    <property type="entry name" value="Hormone receptor domain"/>
    <property type="match status" value="1"/>
</dbReference>
<feature type="transmembrane region" description="Helical" evidence="12">
    <location>
        <begin position="436"/>
        <end position="455"/>
    </location>
</feature>
<dbReference type="Proteomes" id="UP000492821">
    <property type="component" value="Unassembled WGS sequence"/>
</dbReference>
<protein>
    <submittedName>
        <fullName evidence="16">G_PROTEIN_RECEP_F2_4 domain-containing protein</fullName>
    </submittedName>
</protein>
<feature type="domain" description="G-protein coupled receptors family 2 profile 1" evidence="13">
    <location>
        <begin position="110"/>
        <end position="228"/>
    </location>
</feature>
<evidence type="ECO:0000256" key="3">
    <source>
        <dbReference type="ARBA" id="ARBA00022475"/>
    </source>
</evidence>
<dbReference type="InterPro" id="IPR000832">
    <property type="entry name" value="GPCR_2_secretin-like"/>
</dbReference>
<feature type="transmembrane region" description="Helical" evidence="12">
    <location>
        <begin position="15"/>
        <end position="33"/>
    </location>
</feature>
<dbReference type="Gene3D" id="1.20.1070.10">
    <property type="entry name" value="Rhodopsin 7-helix transmembrane proteins"/>
    <property type="match status" value="1"/>
</dbReference>
<dbReference type="InterPro" id="IPR017983">
    <property type="entry name" value="GPCR_2_secretin-like_CS"/>
</dbReference>
<keyword evidence="4 12" id="KW-0812">Transmembrane</keyword>
<evidence type="ECO:0000313" key="15">
    <source>
        <dbReference type="Proteomes" id="UP000492821"/>
    </source>
</evidence>
<dbReference type="GO" id="GO:0005886">
    <property type="term" value="C:plasma membrane"/>
    <property type="evidence" value="ECO:0007669"/>
    <property type="project" value="UniProtKB-SubCell"/>
</dbReference>
<evidence type="ECO:0000259" key="13">
    <source>
        <dbReference type="PROSITE" id="PS50227"/>
    </source>
</evidence>
<keyword evidence="10" id="KW-0807">Transducer</keyword>
<keyword evidence="15" id="KW-1185">Reference proteome</keyword>
<dbReference type="GO" id="GO:0007166">
    <property type="term" value="P:cell surface receptor signaling pathway"/>
    <property type="evidence" value="ECO:0007669"/>
    <property type="project" value="InterPro"/>
</dbReference>
<evidence type="ECO:0000256" key="9">
    <source>
        <dbReference type="ARBA" id="ARBA00023180"/>
    </source>
</evidence>
<evidence type="ECO:0000256" key="1">
    <source>
        <dbReference type="ARBA" id="ARBA00004651"/>
    </source>
</evidence>
<reference evidence="16" key="2">
    <citation type="submission" date="2020-10" db="UniProtKB">
        <authorList>
            <consortium name="WormBaseParasite"/>
        </authorList>
    </citation>
    <scope>IDENTIFICATION</scope>
</reference>
<dbReference type="PANTHER" id="PTHR45620:SF42">
    <property type="entry name" value="G-PROTEIN COUPLED RECEPTOR SEB-2"/>
    <property type="match status" value="1"/>
</dbReference>
<comment type="subcellular location">
    <subcellularLocation>
        <location evidence="1">Cell membrane</location>
        <topology evidence="1">Multi-pass membrane protein</topology>
    </subcellularLocation>
</comment>
<dbReference type="Pfam" id="PF02793">
    <property type="entry name" value="HRM"/>
    <property type="match status" value="1"/>
</dbReference>
<keyword evidence="5 12" id="KW-1133">Transmembrane helix</keyword>
<evidence type="ECO:0000256" key="2">
    <source>
        <dbReference type="ARBA" id="ARBA00005314"/>
    </source>
</evidence>
<feature type="transmembrane region" description="Helical" evidence="12">
    <location>
        <begin position="351"/>
        <end position="370"/>
    </location>
</feature>
<feature type="transmembrane region" description="Helical" evidence="12">
    <location>
        <begin position="273"/>
        <end position="292"/>
    </location>
</feature>
<feature type="domain" description="G-protein coupled receptors family 2 profile 2" evidence="14">
    <location>
        <begin position="233"/>
        <end position="483"/>
    </location>
</feature>
<dbReference type="PROSITE" id="PS50227">
    <property type="entry name" value="G_PROTEIN_RECEP_F2_3"/>
    <property type="match status" value="1"/>
</dbReference>
<evidence type="ECO:0000256" key="4">
    <source>
        <dbReference type="ARBA" id="ARBA00022692"/>
    </source>
</evidence>
<dbReference type="PROSITE" id="PS50261">
    <property type="entry name" value="G_PROTEIN_RECEP_F2_4"/>
    <property type="match status" value="1"/>
</dbReference>
<keyword evidence="9" id="KW-0325">Glycoprotein</keyword>
<dbReference type="PANTHER" id="PTHR45620">
    <property type="entry name" value="PDF RECEPTOR-LIKE PROTEIN-RELATED"/>
    <property type="match status" value="1"/>
</dbReference>
<evidence type="ECO:0000256" key="11">
    <source>
        <dbReference type="SAM" id="MobiDB-lite"/>
    </source>
</evidence>